<keyword evidence="1" id="KW-0418">Kinase</keyword>
<protein>
    <submittedName>
        <fullName evidence="1">Diacylglycerol kinase (ATP) protein</fullName>
        <ecNumber evidence="1">2.7.1.107</ecNumber>
    </submittedName>
</protein>
<sequence>MQSTYAKLGCTQGWFCASLFHPSSRTYQLLFEKKLHK</sequence>
<dbReference type="EC" id="2.7.1.107" evidence="1"/>
<keyword evidence="1" id="KW-0808">Transferase</keyword>
<name>A0ACB7TZS1_DIOAL</name>
<comment type="caution">
    <text evidence="1">The sequence shown here is derived from an EMBL/GenBank/DDBJ whole genome shotgun (WGS) entry which is preliminary data.</text>
</comment>
<accession>A0ACB7TZS1</accession>
<gene>
    <name evidence="1" type="ORF">IHE45_19G084700</name>
</gene>
<dbReference type="EMBL" id="CM037029">
    <property type="protein sequence ID" value="KAH7653507.1"/>
    <property type="molecule type" value="Genomic_DNA"/>
</dbReference>
<evidence type="ECO:0000313" key="2">
    <source>
        <dbReference type="Proteomes" id="UP000827976"/>
    </source>
</evidence>
<proteinExistence type="predicted"/>
<organism evidence="1 2">
    <name type="scientific">Dioscorea alata</name>
    <name type="common">Purple yam</name>
    <dbReference type="NCBI Taxonomy" id="55571"/>
    <lineage>
        <taxon>Eukaryota</taxon>
        <taxon>Viridiplantae</taxon>
        <taxon>Streptophyta</taxon>
        <taxon>Embryophyta</taxon>
        <taxon>Tracheophyta</taxon>
        <taxon>Spermatophyta</taxon>
        <taxon>Magnoliopsida</taxon>
        <taxon>Liliopsida</taxon>
        <taxon>Dioscoreales</taxon>
        <taxon>Dioscoreaceae</taxon>
        <taxon>Dioscorea</taxon>
    </lineage>
</organism>
<evidence type="ECO:0000313" key="1">
    <source>
        <dbReference type="EMBL" id="KAH7653507.1"/>
    </source>
</evidence>
<keyword evidence="2" id="KW-1185">Reference proteome</keyword>
<dbReference type="Proteomes" id="UP000827976">
    <property type="component" value="Chromosome 19"/>
</dbReference>
<reference evidence="2" key="1">
    <citation type="journal article" date="2022" name="Nat. Commun.">
        <title>Chromosome evolution and the genetic basis of agronomically important traits in greater yam.</title>
        <authorList>
            <person name="Bredeson J.V."/>
            <person name="Lyons J.B."/>
            <person name="Oniyinde I.O."/>
            <person name="Okereke N.R."/>
            <person name="Kolade O."/>
            <person name="Nnabue I."/>
            <person name="Nwadili C.O."/>
            <person name="Hribova E."/>
            <person name="Parker M."/>
            <person name="Nwogha J."/>
            <person name="Shu S."/>
            <person name="Carlson J."/>
            <person name="Kariba R."/>
            <person name="Muthemba S."/>
            <person name="Knop K."/>
            <person name="Barton G.J."/>
            <person name="Sherwood A.V."/>
            <person name="Lopez-Montes A."/>
            <person name="Asiedu R."/>
            <person name="Jamnadass R."/>
            <person name="Muchugi A."/>
            <person name="Goodstein D."/>
            <person name="Egesi C.N."/>
            <person name="Featherston J."/>
            <person name="Asfaw A."/>
            <person name="Simpson G.G."/>
            <person name="Dolezel J."/>
            <person name="Hendre P.S."/>
            <person name="Van Deynze A."/>
            <person name="Kumar P.L."/>
            <person name="Obidiegwu J.E."/>
            <person name="Bhattacharjee R."/>
            <person name="Rokhsar D.S."/>
        </authorList>
    </citation>
    <scope>NUCLEOTIDE SEQUENCE [LARGE SCALE GENOMIC DNA]</scope>
    <source>
        <strain evidence="2">cv. TDa95/00328</strain>
    </source>
</reference>